<organism evidence="5 6">
    <name type="scientific">Tritrichomonas musculus</name>
    <dbReference type="NCBI Taxonomy" id="1915356"/>
    <lineage>
        <taxon>Eukaryota</taxon>
        <taxon>Metamonada</taxon>
        <taxon>Parabasalia</taxon>
        <taxon>Tritrichomonadida</taxon>
        <taxon>Tritrichomonadidae</taxon>
        <taxon>Tritrichomonas</taxon>
    </lineage>
</organism>
<dbReference type="InterPro" id="IPR001680">
    <property type="entry name" value="WD40_rpt"/>
</dbReference>
<dbReference type="Gene3D" id="2.130.10.10">
    <property type="entry name" value="YVTN repeat-like/Quinoprotein amine dehydrogenase"/>
    <property type="match status" value="2"/>
</dbReference>
<proteinExistence type="predicted"/>
<sequence length="1228" mass="139891">MKKSNDSFVSSGDIKMSDSYNKAPSESSIAMSTSCFGVKNIQITNQNSDKSSEVDESQWKNQFINNLRNVFQNVDANQDGKISLDEWMASTNQIRCFIRDGALTDEDYKLYFWRIDANGDGFVTWDNLVQYLLRDISSTELHRGEQSIQFIQKTSKGIPLREHVHREMVKMIAQCESSSEYITLSSDSIRFWSAYDLQYIRSICDPGLFSSMLIFESHLKMAVTTSNRRVLLYDIDSLNQLPCEISASPSPMIIKRMTQKDAKTALKNLQTTKLTLFNSPTCMLPAKYALTSPSIIIFFVGDDQGFIQAYQITAPLRRKSPAYKIECIGKTRMHNGSITQMSLIECFNCYASSSCDKTVKFWEFNEKTKKFEELRVLKDHGEITGFKFFEKQKTVITCGISRDAYVWSISPPQRIFKLGGHCNTVIAITDYITSTNERYLMTMTNRKEFRLWDSVSYRMAREWTDPALLRPENHYSAVIYDEKRHSIITAASYPIRWSENAELLENFLEQSTHKHSIVGCHYSPAFSQIVTVDSIGNFSSYNIKNGKLQSKRETEWNPESTDLSVTTLDYAGRRLITCNYQNLFQMWNFNSGELMKVLVLDDLSSSDQIGSEIITNKNKKTEDEIDPKSLKAQMNPDLMLRINQKEMMNTEPINTSKFGYSQLMKKNAITSCLGFYKIGGREFIVKGGWDKTVYMFTEVDYGSFTLFRRYIGHKNDISSIIPYKDGVISGSVSGEIFCWALDTNNAQAGAVIESNAAVETLHCFGGTHLLVGDSLGYITVLTVPKLQFIERFKAHGLIQNHAITSIESCSKSGIILTGDTFGYVKKWKIMTAFTNHTISADSSTLSLNTNQTSNQASNQISSLVSNQTSDSISNQTSNTVSNQTSNSESNQKNLNSKKSKFNLNKSHVNFGNDILNEMSRKGSVISKGSYSRKNSSSLLNFFIMEPIKIHRCHNFAILNITLVMDGQFIITSGSDMNVKMFSSDNFEYVGLFHHESLWDLNDKSIWLLKNKGVEYDSKHFTEEEKQKKKVKKKDENETKSKEYKKLDIQDTIEVNFEYGSDSDNDAEEENEKNGLNEKSGQISTENGGVEKVDLAVDNVSTLNENQEQEANQEFSAQKTYDLIENFIDEEERRLIPYRVQIQKRSQEQNKKSVQKVKMPFLMQTSMRPNELIAKVSRCLNSSWIGNGGAIHGNSKYKPNNEQVEVRKTLRLPIMTPRHFKNNNNRPKP</sequence>
<gene>
    <name evidence="5" type="ORF">M9Y10_017378</name>
</gene>
<dbReference type="PANTHER" id="PTHR44324:SF4">
    <property type="entry name" value="WD40 REPEAT DOMAIN 95"/>
    <property type="match status" value="1"/>
</dbReference>
<dbReference type="Proteomes" id="UP001470230">
    <property type="component" value="Unassembled WGS sequence"/>
</dbReference>
<feature type="domain" description="EF-hand" evidence="4">
    <location>
        <begin position="62"/>
        <end position="97"/>
    </location>
</feature>
<dbReference type="InterPro" id="IPR011992">
    <property type="entry name" value="EF-hand-dom_pair"/>
</dbReference>
<keyword evidence="1" id="KW-0677">Repeat</keyword>
<dbReference type="PROSITE" id="PS50222">
    <property type="entry name" value="EF_HAND_2"/>
    <property type="match status" value="2"/>
</dbReference>
<dbReference type="InterPro" id="IPR018247">
    <property type="entry name" value="EF_Hand_1_Ca_BS"/>
</dbReference>
<comment type="caution">
    <text evidence="5">The sequence shown here is derived from an EMBL/GenBank/DDBJ whole genome shotgun (WGS) entry which is preliminary data.</text>
</comment>
<protein>
    <recommendedName>
        <fullName evidence="4">EF-hand domain-containing protein</fullName>
    </recommendedName>
</protein>
<feature type="compositionally biased region" description="Acidic residues" evidence="3">
    <location>
        <begin position="1060"/>
        <end position="1070"/>
    </location>
</feature>
<evidence type="ECO:0000313" key="6">
    <source>
        <dbReference type="Proteomes" id="UP001470230"/>
    </source>
</evidence>
<evidence type="ECO:0000259" key="4">
    <source>
        <dbReference type="PROSITE" id="PS50222"/>
    </source>
</evidence>
<dbReference type="PANTHER" id="PTHR44324">
    <property type="entry name" value="WD40 REPEAT DOMAIN 95"/>
    <property type="match status" value="1"/>
</dbReference>
<dbReference type="EMBL" id="JAPFFF010000023">
    <property type="protein sequence ID" value="KAK8852404.1"/>
    <property type="molecule type" value="Genomic_DNA"/>
</dbReference>
<accession>A0ABR2HTI4</accession>
<dbReference type="InterPro" id="IPR036322">
    <property type="entry name" value="WD40_repeat_dom_sf"/>
</dbReference>
<feature type="compositionally biased region" description="Low complexity" evidence="3">
    <location>
        <begin position="873"/>
        <end position="894"/>
    </location>
</feature>
<feature type="domain" description="EF-hand" evidence="4">
    <location>
        <begin position="103"/>
        <end position="138"/>
    </location>
</feature>
<feature type="region of interest" description="Disordered" evidence="3">
    <location>
        <begin position="1"/>
        <end position="25"/>
    </location>
</feature>
<reference evidence="5 6" key="1">
    <citation type="submission" date="2024-04" db="EMBL/GenBank/DDBJ databases">
        <title>Tritrichomonas musculus Genome.</title>
        <authorList>
            <person name="Alves-Ferreira E."/>
            <person name="Grigg M."/>
            <person name="Lorenzi H."/>
            <person name="Galac M."/>
        </authorList>
    </citation>
    <scope>NUCLEOTIDE SEQUENCE [LARGE SCALE GENOMIC DNA]</scope>
    <source>
        <strain evidence="5 6">EAF2021</strain>
    </source>
</reference>
<keyword evidence="6" id="KW-1185">Reference proteome</keyword>
<dbReference type="InterPro" id="IPR002048">
    <property type="entry name" value="EF_hand_dom"/>
</dbReference>
<feature type="region of interest" description="Disordered" evidence="3">
    <location>
        <begin position="867"/>
        <end position="898"/>
    </location>
</feature>
<feature type="region of interest" description="Disordered" evidence="3">
    <location>
        <begin position="1058"/>
        <end position="1089"/>
    </location>
</feature>
<evidence type="ECO:0000256" key="1">
    <source>
        <dbReference type="ARBA" id="ARBA00022737"/>
    </source>
</evidence>
<keyword evidence="2" id="KW-0106">Calcium</keyword>
<dbReference type="PROSITE" id="PS00018">
    <property type="entry name" value="EF_HAND_1"/>
    <property type="match status" value="1"/>
</dbReference>
<dbReference type="Pfam" id="PF13499">
    <property type="entry name" value="EF-hand_7"/>
    <property type="match status" value="1"/>
</dbReference>
<dbReference type="SUPFAM" id="SSF50978">
    <property type="entry name" value="WD40 repeat-like"/>
    <property type="match status" value="3"/>
</dbReference>
<evidence type="ECO:0000256" key="2">
    <source>
        <dbReference type="ARBA" id="ARBA00022837"/>
    </source>
</evidence>
<feature type="compositionally biased region" description="Polar residues" evidence="3">
    <location>
        <begin position="1"/>
        <end position="10"/>
    </location>
</feature>
<dbReference type="SMART" id="SM00320">
    <property type="entry name" value="WD40"/>
    <property type="match status" value="7"/>
</dbReference>
<dbReference type="Pfam" id="PF00400">
    <property type="entry name" value="WD40"/>
    <property type="match status" value="1"/>
</dbReference>
<dbReference type="InterPro" id="IPR051242">
    <property type="entry name" value="WD-EF-hand_domain"/>
</dbReference>
<dbReference type="Gene3D" id="1.10.238.10">
    <property type="entry name" value="EF-hand"/>
    <property type="match status" value="1"/>
</dbReference>
<dbReference type="InterPro" id="IPR015943">
    <property type="entry name" value="WD40/YVTN_repeat-like_dom_sf"/>
</dbReference>
<dbReference type="SUPFAM" id="SSF47473">
    <property type="entry name" value="EF-hand"/>
    <property type="match status" value="1"/>
</dbReference>
<evidence type="ECO:0000313" key="5">
    <source>
        <dbReference type="EMBL" id="KAK8852404.1"/>
    </source>
</evidence>
<evidence type="ECO:0000256" key="3">
    <source>
        <dbReference type="SAM" id="MobiDB-lite"/>
    </source>
</evidence>
<name>A0ABR2HTI4_9EUKA</name>